<dbReference type="Pfam" id="PF00008">
    <property type="entry name" value="EGF"/>
    <property type="match status" value="1"/>
</dbReference>
<dbReference type="PROSITE" id="PS00022">
    <property type="entry name" value="EGF_1"/>
    <property type="match status" value="1"/>
</dbReference>
<gene>
    <name evidence="6" type="ORF">OS493_009252</name>
</gene>
<evidence type="ECO:0000256" key="3">
    <source>
        <dbReference type="SAM" id="SignalP"/>
    </source>
</evidence>
<reference evidence="6" key="1">
    <citation type="submission" date="2023-01" db="EMBL/GenBank/DDBJ databases">
        <title>Genome assembly of the deep-sea coral Lophelia pertusa.</title>
        <authorList>
            <person name="Herrera S."/>
            <person name="Cordes E."/>
        </authorList>
    </citation>
    <scope>NUCLEOTIDE SEQUENCE</scope>
    <source>
        <strain evidence="6">USNM1676648</strain>
        <tissue evidence="6">Polyp</tissue>
    </source>
</reference>
<dbReference type="PROSITE" id="PS50026">
    <property type="entry name" value="EGF_3"/>
    <property type="match status" value="1"/>
</dbReference>
<dbReference type="PROSITE" id="PS01186">
    <property type="entry name" value="EGF_2"/>
    <property type="match status" value="1"/>
</dbReference>
<keyword evidence="2" id="KW-0245">EGF-like domain</keyword>
<feature type="domain" description="EGF-like" evidence="5">
    <location>
        <begin position="245"/>
        <end position="278"/>
    </location>
</feature>
<evidence type="ECO:0000256" key="2">
    <source>
        <dbReference type="PROSITE-ProRule" id="PRU00076"/>
    </source>
</evidence>
<proteinExistence type="predicted"/>
<dbReference type="SUPFAM" id="SSF57196">
    <property type="entry name" value="EGF/Laminin"/>
    <property type="match status" value="1"/>
</dbReference>
<evidence type="ECO:0000313" key="7">
    <source>
        <dbReference type="Proteomes" id="UP001163046"/>
    </source>
</evidence>
<feature type="chain" id="PRO_5040987201" evidence="3">
    <location>
        <begin position="23"/>
        <end position="340"/>
    </location>
</feature>
<dbReference type="Gene3D" id="2.10.25.10">
    <property type="entry name" value="Laminin"/>
    <property type="match status" value="1"/>
</dbReference>
<dbReference type="InterPro" id="IPR013320">
    <property type="entry name" value="ConA-like_dom_sf"/>
</dbReference>
<protein>
    <submittedName>
        <fullName evidence="6">Uncharacterized protein</fullName>
    </submittedName>
</protein>
<organism evidence="6 7">
    <name type="scientific">Desmophyllum pertusum</name>
    <dbReference type="NCBI Taxonomy" id="174260"/>
    <lineage>
        <taxon>Eukaryota</taxon>
        <taxon>Metazoa</taxon>
        <taxon>Cnidaria</taxon>
        <taxon>Anthozoa</taxon>
        <taxon>Hexacorallia</taxon>
        <taxon>Scleractinia</taxon>
        <taxon>Caryophylliina</taxon>
        <taxon>Caryophylliidae</taxon>
        <taxon>Desmophyllum</taxon>
    </lineage>
</organism>
<dbReference type="OrthoDB" id="6014183at2759"/>
<dbReference type="PROSITE" id="PS50025">
    <property type="entry name" value="LAM_G_DOMAIN"/>
    <property type="match status" value="1"/>
</dbReference>
<name>A0A9W9Z2J9_9CNID</name>
<dbReference type="Pfam" id="PF13385">
    <property type="entry name" value="Laminin_G_3"/>
    <property type="match status" value="1"/>
</dbReference>
<dbReference type="InterPro" id="IPR000742">
    <property type="entry name" value="EGF"/>
</dbReference>
<evidence type="ECO:0000313" key="6">
    <source>
        <dbReference type="EMBL" id="KAJ7373927.1"/>
    </source>
</evidence>
<dbReference type="Proteomes" id="UP001163046">
    <property type="component" value="Unassembled WGS sequence"/>
</dbReference>
<keyword evidence="7" id="KW-1185">Reference proteome</keyword>
<dbReference type="CDD" id="cd00054">
    <property type="entry name" value="EGF_CA"/>
    <property type="match status" value="1"/>
</dbReference>
<feature type="disulfide bond" evidence="2">
    <location>
        <begin position="268"/>
        <end position="277"/>
    </location>
</feature>
<comment type="caution">
    <text evidence="2">Lacks conserved residue(s) required for the propagation of feature annotation.</text>
</comment>
<comment type="caution">
    <text evidence="6">The sequence shown here is derived from an EMBL/GenBank/DDBJ whole genome shotgun (WGS) entry which is preliminary data.</text>
</comment>
<accession>A0A9W9Z2J9</accession>
<dbReference type="SUPFAM" id="SSF49899">
    <property type="entry name" value="Concanavalin A-like lectins/glucanases"/>
    <property type="match status" value="1"/>
</dbReference>
<dbReference type="AlphaFoldDB" id="A0A9W9Z2J9"/>
<dbReference type="PANTHER" id="PTHR47635:SF2">
    <property type="entry name" value="LAMG-LIKE JELLYROLL FOLD DOMAIN-CONTAINING PROTEIN"/>
    <property type="match status" value="1"/>
</dbReference>
<dbReference type="PANTHER" id="PTHR47635">
    <property type="entry name" value="CUB DOMAIN-CONTAINING PROTEIN"/>
    <property type="match status" value="1"/>
</dbReference>
<feature type="domain" description="Laminin G" evidence="4">
    <location>
        <begin position="69"/>
        <end position="249"/>
    </location>
</feature>
<dbReference type="EMBL" id="MU826829">
    <property type="protein sequence ID" value="KAJ7373927.1"/>
    <property type="molecule type" value="Genomic_DNA"/>
</dbReference>
<feature type="signal peptide" evidence="3">
    <location>
        <begin position="1"/>
        <end position="22"/>
    </location>
</feature>
<dbReference type="CDD" id="cd00110">
    <property type="entry name" value="LamG"/>
    <property type="match status" value="1"/>
</dbReference>
<keyword evidence="3" id="KW-0732">Signal</keyword>
<dbReference type="InterPro" id="IPR001791">
    <property type="entry name" value="Laminin_G"/>
</dbReference>
<sequence>MLNLMLIYQVIAGLSLLKAAHAVNVPDPIAHFPLNSKYETREINNRQPQGTPVRVSLAPGPNNKTGGSYQFTVGQNNSYIEFPNDGGLNANRSITVLCWVNYAGSGPTNQYIVAYINLAQDKAAFVVFIVNGILVVYMKDRAYEIASIWIDTQPLEPGAWHLIGASYDDDTGIARLYVDDKTVAQKNLTANGGVATTDQLKLYVGGLPKAEPPSANFNGRITNLRIFDVALHLDQINAVQFPVEAPAECSCYNGGSCAPRDDGYMCICPAGYIGEHCEWQKQGCYHEVCGPRKNKAMVNASVNSTVKRTEMMSKLLLRPVWKQPRKNNWRSLVFADATNV</sequence>
<keyword evidence="1 2" id="KW-1015">Disulfide bond</keyword>
<evidence type="ECO:0000259" key="5">
    <source>
        <dbReference type="PROSITE" id="PS50026"/>
    </source>
</evidence>
<dbReference type="Gene3D" id="2.60.120.200">
    <property type="match status" value="1"/>
</dbReference>
<evidence type="ECO:0000259" key="4">
    <source>
        <dbReference type="PROSITE" id="PS50025"/>
    </source>
</evidence>
<evidence type="ECO:0000256" key="1">
    <source>
        <dbReference type="ARBA" id="ARBA00023157"/>
    </source>
</evidence>